<evidence type="ECO:0000256" key="1">
    <source>
        <dbReference type="SAM" id="Phobius"/>
    </source>
</evidence>
<feature type="transmembrane region" description="Helical" evidence="1">
    <location>
        <begin position="6"/>
        <end position="23"/>
    </location>
</feature>
<comment type="caution">
    <text evidence="2">The sequence shown here is derived from an EMBL/GenBank/DDBJ whole genome shotgun (WGS) entry which is preliminary data.</text>
</comment>
<keyword evidence="1" id="KW-1133">Transmembrane helix</keyword>
<gene>
    <name evidence="2" type="ORF">D0Y96_09935</name>
</gene>
<evidence type="ECO:0000313" key="2">
    <source>
        <dbReference type="EMBL" id="RFU17019.1"/>
    </source>
</evidence>
<evidence type="ECO:0000313" key="3">
    <source>
        <dbReference type="Proteomes" id="UP000264702"/>
    </source>
</evidence>
<dbReference type="Proteomes" id="UP000264702">
    <property type="component" value="Unassembled WGS sequence"/>
</dbReference>
<proteinExistence type="predicted"/>
<keyword evidence="3" id="KW-1185">Reference proteome</keyword>
<sequence length="60" mass="7139">MLLVIELFALVYVFFLIWFWSLCRISARRERAAAEDIHSRSNLIPFERGIRLSLRKTARS</sequence>
<dbReference type="RefSeq" id="WP_117299227.1">
    <property type="nucleotide sequence ID" value="NZ_QVQT02000003.1"/>
</dbReference>
<keyword evidence="1" id="KW-0472">Membrane</keyword>
<name>A0A372IQH9_9BACT</name>
<accession>A0A372IQH9</accession>
<keyword evidence="1" id="KW-0812">Transmembrane</keyword>
<organism evidence="2 3">
    <name type="scientific">Paracidobacterium acidisoli</name>
    <dbReference type="NCBI Taxonomy" id="2303751"/>
    <lineage>
        <taxon>Bacteria</taxon>
        <taxon>Pseudomonadati</taxon>
        <taxon>Acidobacteriota</taxon>
        <taxon>Terriglobia</taxon>
        <taxon>Terriglobales</taxon>
        <taxon>Acidobacteriaceae</taxon>
        <taxon>Paracidobacterium</taxon>
    </lineage>
</organism>
<dbReference type="AlphaFoldDB" id="A0A372IQH9"/>
<protein>
    <submittedName>
        <fullName evidence="2">Uncharacterized protein</fullName>
    </submittedName>
</protein>
<dbReference type="EMBL" id="QVQT01000003">
    <property type="protein sequence ID" value="RFU17019.1"/>
    <property type="molecule type" value="Genomic_DNA"/>
</dbReference>
<reference evidence="2 3" key="1">
    <citation type="submission" date="2018-08" db="EMBL/GenBank/DDBJ databases">
        <title>Acidipila sp. 4G-K13, an acidobacterium isolated from forest soil.</title>
        <authorList>
            <person name="Gao Z.-H."/>
            <person name="Qiu L.-H."/>
        </authorList>
    </citation>
    <scope>NUCLEOTIDE SEQUENCE [LARGE SCALE GENOMIC DNA]</scope>
    <source>
        <strain evidence="2 3">4G-K13</strain>
    </source>
</reference>